<evidence type="ECO:0000259" key="6">
    <source>
        <dbReference type="SMART" id="SM00829"/>
    </source>
</evidence>
<dbReference type="KEGG" id="flh:EJ997_11780"/>
<organism evidence="7 8">
    <name type="scientific">Flaviflexus ciconiae</name>
    <dbReference type="NCBI Taxonomy" id="2496867"/>
    <lineage>
        <taxon>Bacteria</taxon>
        <taxon>Bacillati</taxon>
        <taxon>Actinomycetota</taxon>
        <taxon>Actinomycetes</taxon>
        <taxon>Actinomycetales</taxon>
        <taxon>Actinomycetaceae</taxon>
        <taxon>Flaviflexus</taxon>
    </lineage>
</organism>
<dbReference type="SUPFAM" id="SSF50129">
    <property type="entry name" value="GroES-like"/>
    <property type="match status" value="1"/>
</dbReference>
<dbReference type="PANTHER" id="PTHR43401:SF2">
    <property type="entry name" value="L-THREONINE 3-DEHYDROGENASE"/>
    <property type="match status" value="1"/>
</dbReference>
<dbReference type="PANTHER" id="PTHR43401">
    <property type="entry name" value="L-THREONINE 3-DEHYDROGENASE"/>
    <property type="match status" value="1"/>
</dbReference>
<comment type="cofactor">
    <cofactor evidence="1 5">
        <name>Zn(2+)</name>
        <dbReference type="ChEBI" id="CHEBI:29105"/>
    </cofactor>
</comment>
<name>A0A3Q9G370_9ACTO</name>
<dbReference type="InterPro" id="IPR020843">
    <property type="entry name" value="ER"/>
</dbReference>
<dbReference type="AlphaFoldDB" id="A0A3Q9G370"/>
<dbReference type="InterPro" id="IPR013154">
    <property type="entry name" value="ADH-like_N"/>
</dbReference>
<proteinExistence type="inferred from homology"/>
<dbReference type="InterPro" id="IPR036291">
    <property type="entry name" value="NAD(P)-bd_dom_sf"/>
</dbReference>
<dbReference type="GO" id="GO:0008270">
    <property type="term" value="F:zinc ion binding"/>
    <property type="evidence" value="ECO:0007669"/>
    <property type="project" value="InterPro"/>
</dbReference>
<dbReference type="InterPro" id="IPR011032">
    <property type="entry name" value="GroES-like_sf"/>
</dbReference>
<protein>
    <submittedName>
        <fullName evidence="7">Alcohol dehydrogenase</fullName>
    </submittedName>
</protein>
<dbReference type="GO" id="GO:0016491">
    <property type="term" value="F:oxidoreductase activity"/>
    <property type="evidence" value="ECO:0007669"/>
    <property type="project" value="UniProtKB-KW"/>
</dbReference>
<dbReference type="PROSITE" id="PS00059">
    <property type="entry name" value="ADH_ZINC"/>
    <property type="match status" value="1"/>
</dbReference>
<dbReference type="Pfam" id="PF00107">
    <property type="entry name" value="ADH_zinc_N"/>
    <property type="match status" value="1"/>
</dbReference>
<dbReference type="Pfam" id="PF08240">
    <property type="entry name" value="ADH_N"/>
    <property type="match status" value="1"/>
</dbReference>
<dbReference type="OrthoDB" id="3567264at2"/>
<evidence type="ECO:0000313" key="7">
    <source>
        <dbReference type="EMBL" id="AZQ77915.1"/>
    </source>
</evidence>
<keyword evidence="2 5" id="KW-0479">Metal-binding</keyword>
<dbReference type="SUPFAM" id="SSF51735">
    <property type="entry name" value="NAD(P)-binding Rossmann-fold domains"/>
    <property type="match status" value="1"/>
</dbReference>
<sequence>MKCVHVTKIGSLKDPDLEARGAVGVLEVEEHPVGPHDVKIKVAYCSICGSDPHLAEGIFGTDVPIPLGHEVSGVIVELGEKATTKGLKVGDRVAGNFVHFCGTCYYCQNKQQQFCTNLDEYNRPGMAETIVWNEAQVYKLPDSVSLKEGCLLEPVSVAVRVMDKAEPKIGQRVAIIGAGPIGLLTLQLIKKMGATTLTMVEPIADRRALAEEYGADHTIDPIAQSLNEVAMELTNGLGYDIVIDCSGSVKAIEPLPEITAKGGKLIFAAMYPGDYEFPLNIYQYCYANELTITGLFVAPYTYPRAAQILPTLNLDAFTGAVYDIDDAVEAFDAHMSGKYPKVLIRGNEFEGE</sequence>
<reference evidence="7 8" key="1">
    <citation type="submission" date="2018-12" db="EMBL/GenBank/DDBJ databases">
        <title>Complete genome sequence of Flaviflexus sp. H23T48.</title>
        <authorList>
            <person name="Bae J.-W."/>
            <person name="Lee J.-Y."/>
        </authorList>
    </citation>
    <scope>NUCLEOTIDE SEQUENCE [LARGE SCALE GENOMIC DNA]</scope>
    <source>
        <strain evidence="7 8">H23T48</strain>
    </source>
</reference>
<keyword evidence="3 5" id="KW-0862">Zinc</keyword>
<evidence type="ECO:0000256" key="5">
    <source>
        <dbReference type="RuleBase" id="RU361277"/>
    </source>
</evidence>
<evidence type="ECO:0000256" key="3">
    <source>
        <dbReference type="ARBA" id="ARBA00022833"/>
    </source>
</evidence>
<dbReference type="InterPro" id="IPR050129">
    <property type="entry name" value="Zn_alcohol_dh"/>
</dbReference>
<dbReference type="SMART" id="SM00829">
    <property type="entry name" value="PKS_ER"/>
    <property type="match status" value="1"/>
</dbReference>
<accession>A0A3Q9G370</accession>
<dbReference type="Proteomes" id="UP000280344">
    <property type="component" value="Chromosome"/>
</dbReference>
<gene>
    <name evidence="7" type="ORF">EJ997_11780</name>
</gene>
<dbReference type="InterPro" id="IPR013149">
    <property type="entry name" value="ADH-like_C"/>
</dbReference>
<comment type="similarity">
    <text evidence="5">Belongs to the zinc-containing alcohol dehydrogenase family.</text>
</comment>
<evidence type="ECO:0000256" key="2">
    <source>
        <dbReference type="ARBA" id="ARBA00022723"/>
    </source>
</evidence>
<evidence type="ECO:0000256" key="4">
    <source>
        <dbReference type="ARBA" id="ARBA00023002"/>
    </source>
</evidence>
<keyword evidence="8" id="KW-1185">Reference proteome</keyword>
<feature type="domain" description="Enoyl reductase (ER)" evidence="6">
    <location>
        <begin position="10"/>
        <end position="344"/>
    </location>
</feature>
<dbReference type="EMBL" id="CP034593">
    <property type="protein sequence ID" value="AZQ77915.1"/>
    <property type="molecule type" value="Genomic_DNA"/>
</dbReference>
<evidence type="ECO:0000256" key="1">
    <source>
        <dbReference type="ARBA" id="ARBA00001947"/>
    </source>
</evidence>
<dbReference type="Gene3D" id="3.40.50.720">
    <property type="entry name" value="NAD(P)-binding Rossmann-like Domain"/>
    <property type="match status" value="1"/>
</dbReference>
<dbReference type="Gene3D" id="3.90.180.10">
    <property type="entry name" value="Medium-chain alcohol dehydrogenases, catalytic domain"/>
    <property type="match status" value="1"/>
</dbReference>
<dbReference type="InterPro" id="IPR002328">
    <property type="entry name" value="ADH_Zn_CS"/>
</dbReference>
<dbReference type="RefSeq" id="WP_126704717.1">
    <property type="nucleotide sequence ID" value="NZ_CP034593.1"/>
</dbReference>
<keyword evidence="4" id="KW-0560">Oxidoreductase</keyword>
<evidence type="ECO:0000313" key="8">
    <source>
        <dbReference type="Proteomes" id="UP000280344"/>
    </source>
</evidence>